<dbReference type="EMBL" id="JBELOE010000236">
    <property type="protein sequence ID" value="MER2492874.1"/>
    <property type="molecule type" value="Genomic_DNA"/>
</dbReference>
<feature type="region of interest" description="Disordered" evidence="7">
    <location>
        <begin position="400"/>
        <end position="420"/>
    </location>
</feature>
<dbReference type="InterPro" id="IPR051788">
    <property type="entry name" value="MFS_Transporter"/>
</dbReference>
<proteinExistence type="inferred from homology"/>
<evidence type="ECO:0000256" key="4">
    <source>
        <dbReference type="ARBA" id="ARBA00022692"/>
    </source>
</evidence>
<organism evidence="10 11">
    <name type="scientific">Catenovulum sediminis</name>
    <dbReference type="NCBI Taxonomy" id="1740262"/>
    <lineage>
        <taxon>Bacteria</taxon>
        <taxon>Pseudomonadati</taxon>
        <taxon>Pseudomonadota</taxon>
        <taxon>Gammaproteobacteria</taxon>
        <taxon>Alteromonadales</taxon>
        <taxon>Alteromonadaceae</taxon>
        <taxon>Catenovulum</taxon>
    </lineage>
</organism>
<keyword evidence="11" id="KW-1185">Reference proteome</keyword>
<keyword evidence="4 8" id="KW-0812">Transmembrane</keyword>
<protein>
    <submittedName>
        <fullName evidence="10">MFS transporter</fullName>
    </submittedName>
</protein>
<comment type="caution">
    <text evidence="10">The sequence shown here is derived from an EMBL/GenBank/DDBJ whole genome shotgun (WGS) entry which is preliminary data.</text>
</comment>
<dbReference type="PROSITE" id="PS50850">
    <property type="entry name" value="MFS"/>
    <property type="match status" value="1"/>
</dbReference>
<comment type="subcellular location">
    <subcellularLocation>
        <location evidence="1">Endomembrane system</location>
        <topology evidence="1">Multi-pass membrane protein</topology>
    </subcellularLocation>
</comment>
<keyword evidence="3" id="KW-0813">Transport</keyword>
<dbReference type="RefSeq" id="WP_350402349.1">
    <property type="nucleotide sequence ID" value="NZ_JBELOE010000236.1"/>
</dbReference>
<feature type="domain" description="Major facilitator superfamily (MFS) profile" evidence="9">
    <location>
        <begin position="9"/>
        <end position="401"/>
    </location>
</feature>
<evidence type="ECO:0000256" key="3">
    <source>
        <dbReference type="ARBA" id="ARBA00022448"/>
    </source>
</evidence>
<evidence type="ECO:0000313" key="10">
    <source>
        <dbReference type="EMBL" id="MER2492874.1"/>
    </source>
</evidence>
<evidence type="ECO:0000256" key="1">
    <source>
        <dbReference type="ARBA" id="ARBA00004127"/>
    </source>
</evidence>
<dbReference type="InterPro" id="IPR036259">
    <property type="entry name" value="MFS_trans_sf"/>
</dbReference>
<feature type="transmembrane region" description="Helical" evidence="8">
    <location>
        <begin position="138"/>
        <end position="155"/>
    </location>
</feature>
<evidence type="ECO:0000259" key="9">
    <source>
        <dbReference type="PROSITE" id="PS50850"/>
    </source>
</evidence>
<feature type="transmembrane region" description="Helical" evidence="8">
    <location>
        <begin position="263"/>
        <end position="284"/>
    </location>
</feature>
<accession>A0ABV1RIW7</accession>
<dbReference type="InterPro" id="IPR020846">
    <property type="entry name" value="MFS_dom"/>
</dbReference>
<evidence type="ECO:0000313" key="11">
    <source>
        <dbReference type="Proteomes" id="UP001467690"/>
    </source>
</evidence>
<evidence type="ECO:0000256" key="8">
    <source>
        <dbReference type="SAM" id="Phobius"/>
    </source>
</evidence>
<evidence type="ECO:0000256" key="7">
    <source>
        <dbReference type="SAM" id="MobiDB-lite"/>
    </source>
</evidence>
<dbReference type="PANTHER" id="PTHR23514">
    <property type="entry name" value="BYPASS OF STOP CODON PROTEIN 6"/>
    <property type="match status" value="1"/>
</dbReference>
<evidence type="ECO:0000256" key="6">
    <source>
        <dbReference type="ARBA" id="ARBA00023136"/>
    </source>
</evidence>
<keyword evidence="6 8" id="KW-0472">Membrane</keyword>
<name>A0ABV1RIW7_9ALTE</name>
<dbReference type="InterPro" id="IPR011701">
    <property type="entry name" value="MFS"/>
</dbReference>
<feature type="transmembrane region" description="Helical" evidence="8">
    <location>
        <begin position="290"/>
        <end position="314"/>
    </location>
</feature>
<feature type="transmembrane region" description="Helical" evidence="8">
    <location>
        <begin position="75"/>
        <end position="93"/>
    </location>
</feature>
<feature type="transmembrane region" description="Helical" evidence="8">
    <location>
        <begin position="47"/>
        <end position="68"/>
    </location>
</feature>
<comment type="similarity">
    <text evidence="2">Belongs to the major facilitator superfamily.</text>
</comment>
<feature type="transmembrane region" description="Helical" evidence="8">
    <location>
        <begin position="230"/>
        <end position="251"/>
    </location>
</feature>
<dbReference type="Proteomes" id="UP001467690">
    <property type="component" value="Unassembled WGS sequence"/>
</dbReference>
<feature type="compositionally biased region" description="Polar residues" evidence="7">
    <location>
        <begin position="402"/>
        <end position="414"/>
    </location>
</feature>
<keyword evidence="5 8" id="KW-1133">Transmembrane helix</keyword>
<dbReference type="SUPFAM" id="SSF103473">
    <property type="entry name" value="MFS general substrate transporter"/>
    <property type="match status" value="1"/>
</dbReference>
<feature type="transmembrane region" description="Helical" evidence="8">
    <location>
        <begin position="200"/>
        <end position="218"/>
    </location>
</feature>
<feature type="transmembrane region" description="Helical" evidence="8">
    <location>
        <begin position="376"/>
        <end position="394"/>
    </location>
</feature>
<evidence type="ECO:0000256" key="2">
    <source>
        <dbReference type="ARBA" id="ARBA00008335"/>
    </source>
</evidence>
<dbReference type="PANTHER" id="PTHR23514:SF3">
    <property type="entry name" value="BYPASS OF STOP CODON PROTEIN 6"/>
    <property type="match status" value="1"/>
</dbReference>
<feature type="transmembrane region" description="Helical" evidence="8">
    <location>
        <begin position="99"/>
        <end position="117"/>
    </location>
</feature>
<gene>
    <name evidence="10" type="ORF">ABS311_13390</name>
</gene>
<feature type="transmembrane region" description="Helical" evidence="8">
    <location>
        <begin position="161"/>
        <end position="180"/>
    </location>
</feature>
<reference evidence="10 11" key="1">
    <citation type="submission" date="2024-06" db="EMBL/GenBank/DDBJ databases">
        <authorList>
            <person name="Chen R.Y."/>
        </authorList>
    </citation>
    <scope>NUCLEOTIDE SEQUENCE [LARGE SCALE GENOMIC DNA]</scope>
    <source>
        <strain evidence="10 11">D2</strain>
    </source>
</reference>
<dbReference type="Gene3D" id="1.20.1250.20">
    <property type="entry name" value="MFS general substrate transporter like domains"/>
    <property type="match status" value="1"/>
</dbReference>
<feature type="transmembrane region" description="Helical" evidence="8">
    <location>
        <begin position="321"/>
        <end position="339"/>
    </location>
</feature>
<evidence type="ECO:0000256" key="5">
    <source>
        <dbReference type="ARBA" id="ARBA00022989"/>
    </source>
</evidence>
<dbReference type="Pfam" id="PF07690">
    <property type="entry name" value="MFS_1"/>
    <property type="match status" value="1"/>
</dbReference>
<sequence length="420" mass="44979">MMQINRSRLFVASCIALAVTAMTFAIRAGILGQLSDSYGLSDTELGWINAMAFAGFPVATMLGGFLYNLMGAKKLLIVAFFCHLLGLILTMAADGFWLLIISSFFIGFANGSVEAGCNPLIADMYHKNKTTMLNKFHVWFPGGIVIGALISKFMTDASLGWELQIAVMLLPTVIYGYLMLTQKFPEAENIDNSTSHNIKALASPLFIFMVLCMTLTATTELGTQQWIERILGASGASPMIIMAMVTGLMAVGRYFAGPLVHTLNPVGILLASAIVSTLGIYTMSIATGNMVYFAAILFALGVTYFWPTMIGFIAEYQPRTGALGMSLIGGAGMFSVSMWNPVIGSWIDEGRVQAASQNLVGPAAELAAGQATLSNLTLFPLVLIVAFGGLYIYMRNRPKPQSGHSEGEQSSNIDNAEGAA</sequence>